<dbReference type="Proteomes" id="UP001597338">
    <property type="component" value="Unassembled WGS sequence"/>
</dbReference>
<keyword evidence="2" id="KW-0472">Membrane</keyword>
<protein>
    <recommendedName>
        <fullName evidence="5">Flp pilus-assembly TadE/G-like protein</fullName>
    </recommendedName>
</protein>
<gene>
    <name evidence="3" type="ORF">ACFSL2_10840</name>
</gene>
<proteinExistence type="predicted"/>
<dbReference type="EMBL" id="JBHUHF010000001">
    <property type="protein sequence ID" value="MFD2026002.1"/>
    <property type="molecule type" value="Genomic_DNA"/>
</dbReference>
<comment type="caution">
    <text evidence="3">The sequence shown here is derived from an EMBL/GenBank/DDBJ whole genome shotgun (WGS) entry which is preliminary data.</text>
</comment>
<feature type="transmembrane region" description="Helical" evidence="2">
    <location>
        <begin position="45"/>
        <end position="64"/>
    </location>
</feature>
<dbReference type="RefSeq" id="WP_377197870.1">
    <property type="nucleotide sequence ID" value="NZ_JBHUHF010000001.1"/>
</dbReference>
<evidence type="ECO:0000256" key="1">
    <source>
        <dbReference type="SAM" id="MobiDB-lite"/>
    </source>
</evidence>
<keyword evidence="2" id="KW-1133">Transmembrane helix</keyword>
<keyword evidence="4" id="KW-1185">Reference proteome</keyword>
<sequence length="181" mass="18429">MRRPDRSTAGNEGNEGNEGSGGVVCRLHPPRRRWESPANGESGRIMLLTSAFVAFALMLVAVVASASAVHLDRKALYDVADLAAADAASAMSPEAFYTGAGVPAPGAPLTLSDAAVRAAVEQYLAEHPPGMAVAVAVASSPDGRSARVTLTAVSRPPLLDWFTGAFGGGIRVSASSTARAG</sequence>
<name>A0ABW4V6W8_9MICO</name>
<evidence type="ECO:0008006" key="5">
    <source>
        <dbReference type="Google" id="ProtNLM"/>
    </source>
</evidence>
<reference evidence="4" key="1">
    <citation type="journal article" date="2019" name="Int. J. Syst. Evol. Microbiol.">
        <title>The Global Catalogue of Microorganisms (GCM) 10K type strain sequencing project: providing services to taxonomists for standard genome sequencing and annotation.</title>
        <authorList>
            <consortium name="The Broad Institute Genomics Platform"/>
            <consortium name="The Broad Institute Genome Sequencing Center for Infectious Disease"/>
            <person name="Wu L."/>
            <person name="Ma J."/>
        </authorList>
    </citation>
    <scope>NUCLEOTIDE SEQUENCE [LARGE SCALE GENOMIC DNA]</scope>
    <source>
        <strain evidence="4">CCM 7043</strain>
    </source>
</reference>
<organism evidence="3 4">
    <name type="scientific">Promicromonospora aerolata</name>
    <dbReference type="NCBI Taxonomy" id="195749"/>
    <lineage>
        <taxon>Bacteria</taxon>
        <taxon>Bacillati</taxon>
        <taxon>Actinomycetota</taxon>
        <taxon>Actinomycetes</taxon>
        <taxon>Micrococcales</taxon>
        <taxon>Promicromonosporaceae</taxon>
        <taxon>Promicromonospora</taxon>
    </lineage>
</organism>
<accession>A0ABW4V6W8</accession>
<feature type="region of interest" description="Disordered" evidence="1">
    <location>
        <begin position="1"/>
        <end position="39"/>
    </location>
</feature>
<evidence type="ECO:0000313" key="4">
    <source>
        <dbReference type="Proteomes" id="UP001597338"/>
    </source>
</evidence>
<evidence type="ECO:0000313" key="3">
    <source>
        <dbReference type="EMBL" id="MFD2026002.1"/>
    </source>
</evidence>
<evidence type="ECO:0000256" key="2">
    <source>
        <dbReference type="SAM" id="Phobius"/>
    </source>
</evidence>
<keyword evidence="2" id="KW-0812">Transmembrane</keyword>